<comment type="similarity">
    <text evidence="1">Belongs to the RelE toxin family.</text>
</comment>
<dbReference type="Gene3D" id="3.30.2310.20">
    <property type="entry name" value="RelE-like"/>
    <property type="match status" value="1"/>
</dbReference>
<proteinExistence type="inferred from homology"/>
<dbReference type="InterPro" id="IPR035093">
    <property type="entry name" value="RelE/ParE_toxin_dom_sf"/>
</dbReference>
<dbReference type="PANTHER" id="PTHR33755:SF6">
    <property type="entry name" value="PLASMID STABILIZATION SYSTEM PROTEIN"/>
    <property type="match status" value="1"/>
</dbReference>
<dbReference type="RefSeq" id="WP_012452527.1">
    <property type="nucleotide sequence ID" value="NZ_QFOQ01000012.1"/>
</dbReference>
<dbReference type="OMA" id="GRSYSHI"/>
<dbReference type="InterPro" id="IPR051803">
    <property type="entry name" value="TA_system_RelE-like_toxin"/>
</dbReference>
<dbReference type="EMBL" id="WEKV01000003">
    <property type="protein sequence ID" value="KAB7787427.1"/>
    <property type="molecule type" value="Genomic_DNA"/>
</dbReference>
<keyword evidence="2" id="KW-1277">Toxin-antitoxin system</keyword>
<dbReference type="PANTHER" id="PTHR33755">
    <property type="entry name" value="TOXIN PARE1-RELATED"/>
    <property type="match status" value="1"/>
</dbReference>
<evidence type="ECO:0000313" key="4">
    <source>
        <dbReference type="Proteomes" id="UP000469949"/>
    </source>
</evidence>
<name>A0A177J9L6_9HYPH</name>
<dbReference type="InterPro" id="IPR007712">
    <property type="entry name" value="RelE/ParE_toxin"/>
</dbReference>
<evidence type="ECO:0000256" key="2">
    <source>
        <dbReference type="ARBA" id="ARBA00022649"/>
    </source>
</evidence>
<organism evidence="3 4">
    <name type="scientific">Methylorubrum populi</name>
    <dbReference type="NCBI Taxonomy" id="223967"/>
    <lineage>
        <taxon>Bacteria</taxon>
        <taxon>Pseudomonadati</taxon>
        <taxon>Pseudomonadota</taxon>
        <taxon>Alphaproteobacteria</taxon>
        <taxon>Hyphomicrobiales</taxon>
        <taxon>Methylobacteriaceae</taxon>
        <taxon>Methylorubrum</taxon>
    </lineage>
</organism>
<dbReference type="Proteomes" id="UP000469949">
    <property type="component" value="Unassembled WGS sequence"/>
</dbReference>
<evidence type="ECO:0000313" key="3">
    <source>
        <dbReference type="EMBL" id="KAB7787427.1"/>
    </source>
</evidence>
<protein>
    <submittedName>
        <fullName evidence="3">Uncharacterized protein</fullName>
    </submittedName>
</protein>
<dbReference type="AlphaFoldDB" id="A0A177J9L6"/>
<sequence>MGEVVRRPRARRDLLDLWDYIANDDEMAADGFLDRIEGALAMLSDNPKAGRHRPELVTTLRSFPVESIVLFYFPMQTGIELVRVLSGYRDIGRDDFDA</sequence>
<gene>
    <name evidence="3" type="ORF">F8B43_0361</name>
</gene>
<reference evidence="3 4" key="1">
    <citation type="submission" date="2019-10" db="EMBL/GenBank/DDBJ databases">
        <title>Draft Genome Sequence of the Caffeine Degrading Methylotroph Methylorubrum populi PINKEL.</title>
        <authorList>
            <person name="Dawson S.C."/>
            <person name="Zhang X."/>
            <person name="Wright M.E."/>
            <person name="Sharma G."/>
            <person name="Langner J.T."/>
            <person name="Ditty J.L."/>
            <person name="Subuyuj G.A."/>
        </authorList>
    </citation>
    <scope>NUCLEOTIDE SEQUENCE [LARGE SCALE GENOMIC DNA]</scope>
    <source>
        <strain evidence="3 4">Pinkel</strain>
    </source>
</reference>
<accession>A0A177J9L6</accession>
<evidence type="ECO:0000256" key="1">
    <source>
        <dbReference type="ARBA" id="ARBA00006226"/>
    </source>
</evidence>
<dbReference type="Pfam" id="PF05016">
    <property type="entry name" value="ParE_toxin"/>
    <property type="match status" value="1"/>
</dbReference>
<comment type="caution">
    <text evidence="3">The sequence shown here is derived from an EMBL/GenBank/DDBJ whole genome shotgun (WGS) entry which is preliminary data.</text>
</comment>